<accession>A0A2U9Q0I0</accession>
<evidence type="ECO:0000313" key="1">
    <source>
        <dbReference type="EMBL" id="AWT57556.1"/>
    </source>
</evidence>
<reference evidence="1 2" key="1">
    <citation type="journal article" date="2013" name="Genome Announc.">
        <title>Draft genome sequence of MKD8, a conjugal recipient Mycobacterium smegmatis strain.</title>
        <authorList>
            <person name="Gray T.A."/>
            <person name="Palumbo M.J."/>
            <person name="Derbyshire K.M."/>
        </authorList>
    </citation>
    <scope>NUCLEOTIDE SEQUENCE [LARGE SCALE GENOMIC DNA]</scope>
    <source>
        <strain evidence="1 2">MKD8</strain>
    </source>
</reference>
<reference evidence="2" key="2">
    <citation type="submission" date="2018-03" db="EMBL/GenBank/DDBJ databases">
        <authorList>
            <person name="Derbyshire K."/>
            <person name="Gray T.A."/>
            <person name="Champion M."/>
        </authorList>
    </citation>
    <scope>NUCLEOTIDE SEQUENCE [LARGE SCALE GENOMIC DNA]</scope>
    <source>
        <strain evidence="2">MKD8</strain>
    </source>
</reference>
<protein>
    <submittedName>
        <fullName evidence="1">Integral membrane protein</fullName>
    </submittedName>
</protein>
<dbReference type="AlphaFoldDB" id="A0A2U9Q0I0"/>
<dbReference type="EMBL" id="CP027541">
    <property type="protein sequence ID" value="AWT57556.1"/>
    <property type="molecule type" value="Genomic_DNA"/>
</dbReference>
<gene>
    <name evidence="1" type="ORF">D806_066230</name>
</gene>
<dbReference type="Proteomes" id="UP000011200">
    <property type="component" value="Chromosome"/>
</dbReference>
<dbReference type="RefSeq" id="WP_003898163.1">
    <property type="nucleotide sequence ID" value="NZ_CP027541.1"/>
</dbReference>
<name>A0A2U9Q0I0_MYCSE</name>
<organism evidence="1 2">
    <name type="scientific">Mycolicibacterium smegmatis (strain MKD8)</name>
    <name type="common">Mycobacterium smegmatis</name>
    <dbReference type="NCBI Taxonomy" id="1214915"/>
    <lineage>
        <taxon>Bacteria</taxon>
        <taxon>Bacillati</taxon>
        <taxon>Actinomycetota</taxon>
        <taxon>Actinomycetes</taxon>
        <taxon>Mycobacteriales</taxon>
        <taxon>Mycobacteriaceae</taxon>
        <taxon>Mycolicibacterium</taxon>
    </lineage>
</organism>
<sequence length="330" mass="35649">MTRTAPVRIVRDSLLLGPVRVTFQRTLRIPETGLHPLPPGLGRFPLRRVEDYPDTAPAEWLARGGIMLPIYQREAMWLSFDSDQPTALQVGVGKVCAVSGLPWIERLIGDPQNYVALPRQPWLDGINAGEGFIRQFVAVPLGSGATVEGQVTGEETHGGVQLRAVRLTAEALEKWRAEQAAAEESTDVEDCYDGPLMCAPPAADGAMGLGAGGRMRQEVYADSRPLTDYDETGALRVFVHLCSAAQWTAITGEVPPPTPVDRDAYVEAGLPWFDYYDADARDLAASEVLSRVKSVGEKLDIDDDPFVPVKPGTVIPIGGASADTVSDGTW</sequence>
<proteinExistence type="predicted"/>
<evidence type="ECO:0000313" key="2">
    <source>
        <dbReference type="Proteomes" id="UP000011200"/>
    </source>
</evidence>